<dbReference type="OrthoDB" id="10068793at2759"/>
<dbReference type="NCBIfam" id="TIGR02231">
    <property type="entry name" value="mucoidy inhibitor MuiA family protein"/>
    <property type="match status" value="1"/>
</dbReference>
<keyword evidence="1" id="KW-0175">Coiled coil</keyword>
<evidence type="ECO:0000313" key="6">
    <source>
        <dbReference type="Proteomes" id="UP000559256"/>
    </source>
</evidence>
<evidence type="ECO:0000259" key="4">
    <source>
        <dbReference type="Pfam" id="PF13600"/>
    </source>
</evidence>
<dbReference type="Proteomes" id="UP000559256">
    <property type="component" value="Unassembled WGS sequence"/>
</dbReference>
<reference evidence="5 6" key="1">
    <citation type="journal article" date="2020" name="ISME J.">
        <title>Uncovering the hidden diversity of litter-decomposition mechanisms in mushroom-forming fungi.</title>
        <authorList>
            <person name="Floudas D."/>
            <person name="Bentzer J."/>
            <person name="Ahren D."/>
            <person name="Johansson T."/>
            <person name="Persson P."/>
            <person name="Tunlid A."/>
        </authorList>
    </citation>
    <scope>NUCLEOTIDE SEQUENCE [LARGE SCALE GENOMIC DNA]</scope>
    <source>
        <strain evidence="5 6">CBS 291.85</strain>
    </source>
</reference>
<dbReference type="InterPro" id="IPR011935">
    <property type="entry name" value="CHP02231"/>
</dbReference>
<evidence type="ECO:0008006" key="7">
    <source>
        <dbReference type="Google" id="ProtNLM"/>
    </source>
</evidence>
<evidence type="ECO:0000313" key="5">
    <source>
        <dbReference type="EMBL" id="KAF5371232.1"/>
    </source>
</evidence>
<accession>A0A8H5GUD2</accession>
<feature type="compositionally biased region" description="Polar residues" evidence="2">
    <location>
        <begin position="579"/>
        <end position="594"/>
    </location>
</feature>
<dbReference type="Pfam" id="PF13598">
    <property type="entry name" value="DUF4139"/>
    <property type="match status" value="1"/>
</dbReference>
<keyword evidence="6" id="KW-1185">Reference proteome</keyword>
<organism evidence="5 6">
    <name type="scientific">Tetrapyrgos nigripes</name>
    <dbReference type="NCBI Taxonomy" id="182062"/>
    <lineage>
        <taxon>Eukaryota</taxon>
        <taxon>Fungi</taxon>
        <taxon>Dikarya</taxon>
        <taxon>Basidiomycota</taxon>
        <taxon>Agaricomycotina</taxon>
        <taxon>Agaricomycetes</taxon>
        <taxon>Agaricomycetidae</taxon>
        <taxon>Agaricales</taxon>
        <taxon>Marasmiineae</taxon>
        <taxon>Marasmiaceae</taxon>
        <taxon>Tetrapyrgos</taxon>
    </lineage>
</organism>
<dbReference type="InterPro" id="IPR037291">
    <property type="entry name" value="DUF4139"/>
</dbReference>
<feature type="domain" description="DUF4139" evidence="3">
    <location>
        <begin position="211"/>
        <end position="502"/>
    </location>
</feature>
<feature type="region of interest" description="Disordered" evidence="2">
    <location>
        <begin position="579"/>
        <end position="601"/>
    </location>
</feature>
<comment type="caution">
    <text evidence="5">The sequence shown here is derived from an EMBL/GenBank/DDBJ whole genome shotgun (WGS) entry which is preliminary data.</text>
</comment>
<dbReference type="AlphaFoldDB" id="A0A8H5GUD2"/>
<dbReference type="PANTHER" id="PTHR31005:SF8">
    <property type="entry name" value="DUF4139 DOMAIN-CONTAINING PROTEIN"/>
    <property type="match status" value="1"/>
</dbReference>
<dbReference type="InterPro" id="IPR025554">
    <property type="entry name" value="DUF4140"/>
</dbReference>
<sequence length="683" mass="73561">MTTDTPTEPQTIQLDSLSASTIRNVTLYPARAEVTRVFKFAVNAGQTKVQIDGLPTVMDRESLRVDGVGDATIHDVTISNIPTPPTTTNSTLDALRLDKERAQHALDRCKRSLSSLETLFGTMNIQHVDVSNLSTIMKSYASTGEELDEKVIELVGKMKEIEAKIKSETEAQRQKTKTELNTRVSVVVVAGAAGDVELVLTYACKNDYKRYWRAGYDIRVDMSSATNGKQTVTLVYKAVVTQSTGEPWENVPLTLDTTTPTYGAKLPVLDPWYLEEQVQYVYSSLARKKDGDGMDLNYDPTIEDSYTPVASVLASALKKPTSQVTSKGSVNATFRVPGFVTIPSASSREEAKDSNSGGGEHEHTFSITELELDAVVTWAVVPKKEAKVMFKAKIVNSSEYTLLNGKASVYVDGSFISQIDVPLISPLESFDCPLGYDPTIRITYHPLRKKVTTTGFYSKTKEHLFTQIISIQNTKIISIPTLKVIDQIPVSAVGAIKVNLINPGLTLPDPAVLSSIASAAVAGTSASGVGVGADGADADEGLGDDQLSEVHVNHARSQSLKSTNRLSIAGSYFTSKAGTGAGSNTTSAAPNGTPASAAPKVKLPGYNTNVIAQWEGTDELETQTGGESKSEALERLGKDGKLEWVCQNVPPMGGETAMLDLVLQYEIKVPAKMDVKFFGVRGE</sequence>
<feature type="coiled-coil region" evidence="1">
    <location>
        <begin position="92"/>
        <end position="119"/>
    </location>
</feature>
<dbReference type="EMBL" id="JAACJM010000009">
    <property type="protein sequence ID" value="KAF5371232.1"/>
    <property type="molecule type" value="Genomic_DNA"/>
</dbReference>
<dbReference type="Pfam" id="PF13600">
    <property type="entry name" value="DUF4140"/>
    <property type="match status" value="1"/>
</dbReference>
<gene>
    <name evidence="5" type="ORF">D9758_004293</name>
</gene>
<evidence type="ECO:0000256" key="1">
    <source>
        <dbReference type="SAM" id="Coils"/>
    </source>
</evidence>
<dbReference type="PANTHER" id="PTHR31005">
    <property type="entry name" value="DUF4139 DOMAIN-CONTAINING PROTEIN"/>
    <property type="match status" value="1"/>
</dbReference>
<evidence type="ECO:0000259" key="3">
    <source>
        <dbReference type="Pfam" id="PF13598"/>
    </source>
</evidence>
<evidence type="ECO:0000256" key="2">
    <source>
        <dbReference type="SAM" id="MobiDB-lite"/>
    </source>
</evidence>
<protein>
    <recommendedName>
        <fullName evidence="7">Mucoidy inhibitor A</fullName>
    </recommendedName>
</protein>
<proteinExistence type="predicted"/>
<feature type="domain" description="DUF4140" evidence="4">
    <location>
        <begin position="25"/>
        <end position="118"/>
    </location>
</feature>
<name>A0A8H5GUD2_9AGAR</name>